<dbReference type="InterPro" id="IPR039688">
    <property type="entry name" value="STAC1/2/3"/>
</dbReference>
<dbReference type="HOGENOM" id="CLU_677841_0_0_1"/>
<protein>
    <recommendedName>
        <fullName evidence="17">SH3 and cysteine-rich domain-containing protein</fullName>
    </recommendedName>
</protein>
<dbReference type="AlphaFoldDB" id="H2YDA6"/>
<dbReference type="SMART" id="SM00326">
    <property type="entry name" value="SH3"/>
    <property type="match status" value="1"/>
</dbReference>
<keyword evidence="3 11" id="KW-0728">SH3 domain</keyword>
<evidence type="ECO:0000256" key="3">
    <source>
        <dbReference type="ARBA" id="ARBA00022443"/>
    </source>
</evidence>
<keyword evidence="7" id="KW-0677">Repeat</keyword>
<evidence type="ECO:0000256" key="4">
    <source>
        <dbReference type="ARBA" id="ARBA00022475"/>
    </source>
</evidence>
<organism evidence="15 16">
    <name type="scientific">Ciona savignyi</name>
    <name type="common">Pacific transparent sea squirt</name>
    <dbReference type="NCBI Taxonomy" id="51511"/>
    <lineage>
        <taxon>Eukaryota</taxon>
        <taxon>Metazoa</taxon>
        <taxon>Chordata</taxon>
        <taxon>Tunicata</taxon>
        <taxon>Ascidiacea</taxon>
        <taxon>Phlebobranchia</taxon>
        <taxon>Cionidae</taxon>
        <taxon>Ciona</taxon>
    </lineage>
</organism>
<dbReference type="PROSITE" id="PS50002">
    <property type="entry name" value="SH3"/>
    <property type="match status" value="1"/>
</dbReference>
<keyword evidence="10" id="KW-0472">Membrane</keyword>
<dbReference type="GeneTree" id="ENSGT00950000183092"/>
<reference evidence="15" key="2">
    <citation type="submission" date="2025-08" db="UniProtKB">
        <authorList>
            <consortium name="Ensembl"/>
        </authorList>
    </citation>
    <scope>IDENTIFICATION</scope>
</reference>
<dbReference type="SUPFAM" id="SSF50044">
    <property type="entry name" value="SH3-domain"/>
    <property type="match status" value="1"/>
</dbReference>
<evidence type="ECO:0000313" key="15">
    <source>
        <dbReference type="Ensembl" id="ENSCSAVP00000003304.1"/>
    </source>
</evidence>
<dbReference type="InterPro" id="IPR002219">
    <property type="entry name" value="PKC_DAG/PE"/>
</dbReference>
<sequence>MEPLGGVKIPHAWSSRSLVESIPEILIEGERLSSPHDNGKDGSTETRTIRPKGISSLRHLPFCGKSTRNTPKSIPDTIVNGHIFCNHNFKKATFCDVCHRLLVDATTKEFTTGPLGFQRQGLRCKICKANLHATCTDQVEECQGSPLGSFSFSRQLSPSGSTPENGCLSPGNGKRRSPKAKIDSVYQVLKEGLVLRASTTGPGSSLSRNQSIESNSSQAGSDCGKQSISNSPTVAAKFKKTTTTSDNTAAQVSEEKALSNCSSDGFTPISDERPDNRKQNDRNDGGDYTMVALHKFEGQQRDDLLLRPGDIISVTDDRDEAWWIGTREGKSGFFPSNFAMKLNSGEVVYSCLRVAHLMDINNKEVPLKKNQIVVVKPEVKVQDNNYVYSRIPNVEGYVKREDLKPV</sequence>
<dbReference type="GO" id="GO:0003009">
    <property type="term" value="P:skeletal muscle contraction"/>
    <property type="evidence" value="ECO:0007669"/>
    <property type="project" value="TreeGrafter"/>
</dbReference>
<evidence type="ECO:0000256" key="5">
    <source>
        <dbReference type="ARBA" id="ARBA00022490"/>
    </source>
</evidence>
<feature type="compositionally biased region" description="Polar residues" evidence="12">
    <location>
        <begin position="153"/>
        <end position="164"/>
    </location>
</feature>
<feature type="domain" description="Phorbol-ester/DAG-type" evidence="14">
    <location>
        <begin position="81"/>
        <end position="142"/>
    </location>
</feature>
<dbReference type="GO" id="GO:0008270">
    <property type="term" value="F:zinc ion binding"/>
    <property type="evidence" value="ECO:0007669"/>
    <property type="project" value="UniProtKB-KW"/>
</dbReference>
<evidence type="ECO:0000256" key="12">
    <source>
        <dbReference type="SAM" id="MobiDB-lite"/>
    </source>
</evidence>
<dbReference type="FunFam" id="3.30.60.20:FF:000022">
    <property type="entry name" value="SH3 and cysteine-rich domain-containing protein 3 isoform 2"/>
    <property type="match status" value="1"/>
</dbReference>
<accession>H2YDA6</accession>
<dbReference type="GO" id="GO:1903078">
    <property type="term" value="P:positive regulation of protein localization to plasma membrane"/>
    <property type="evidence" value="ECO:0007669"/>
    <property type="project" value="TreeGrafter"/>
</dbReference>
<feature type="region of interest" description="Disordered" evidence="12">
    <location>
        <begin position="29"/>
        <end position="48"/>
    </location>
</feature>
<dbReference type="PROSITE" id="PS50081">
    <property type="entry name" value="ZF_DAG_PE_2"/>
    <property type="match status" value="1"/>
</dbReference>
<keyword evidence="6" id="KW-0479">Metal-binding</keyword>
<evidence type="ECO:0000256" key="6">
    <source>
        <dbReference type="ARBA" id="ARBA00022723"/>
    </source>
</evidence>
<dbReference type="InterPro" id="IPR046349">
    <property type="entry name" value="C1-like_sf"/>
</dbReference>
<feature type="region of interest" description="Disordered" evidence="12">
    <location>
        <begin position="240"/>
        <end position="286"/>
    </location>
</feature>
<dbReference type="eggNOG" id="ENOG502QW9G">
    <property type="taxonomic scope" value="Eukaryota"/>
</dbReference>
<evidence type="ECO:0000256" key="2">
    <source>
        <dbReference type="ARBA" id="ARBA00004496"/>
    </source>
</evidence>
<evidence type="ECO:0000313" key="16">
    <source>
        <dbReference type="Proteomes" id="UP000007875"/>
    </source>
</evidence>
<keyword evidence="5" id="KW-0963">Cytoplasm</keyword>
<evidence type="ECO:0000256" key="1">
    <source>
        <dbReference type="ARBA" id="ARBA00004278"/>
    </source>
</evidence>
<keyword evidence="16" id="KW-1185">Reference proteome</keyword>
<evidence type="ECO:0000256" key="10">
    <source>
        <dbReference type="ARBA" id="ARBA00023136"/>
    </source>
</evidence>
<evidence type="ECO:0000259" key="14">
    <source>
        <dbReference type="PROSITE" id="PS50081"/>
    </source>
</evidence>
<feature type="region of interest" description="Disordered" evidence="12">
    <location>
        <begin position="153"/>
        <end position="180"/>
    </location>
</feature>
<feature type="region of interest" description="Disordered" evidence="12">
    <location>
        <begin position="198"/>
        <end position="228"/>
    </location>
</feature>
<proteinExistence type="predicted"/>
<evidence type="ECO:0000256" key="9">
    <source>
        <dbReference type="ARBA" id="ARBA00022833"/>
    </source>
</evidence>
<evidence type="ECO:0000259" key="13">
    <source>
        <dbReference type="PROSITE" id="PS50002"/>
    </source>
</evidence>
<dbReference type="Proteomes" id="UP000007875">
    <property type="component" value="Unassembled WGS sequence"/>
</dbReference>
<dbReference type="CDD" id="cd20817">
    <property type="entry name" value="C1_Stac"/>
    <property type="match status" value="1"/>
</dbReference>
<evidence type="ECO:0000256" key="11">
    <source>
        <dbReference type="PROSITE-ProRule" id="PRU00192"/>
    </source>
</evidence>
<dbReference type="SUPFAM" id="SSF57889">
    <property type="entry name" value="Cysteine-rich domain"/>
    <property type="match status" value="1"/>
</dbReference>
<evidence type="ECO:0000256" key="8">
    <source>
        <dbReference type="ARBA" id="ARBA00022771"/>
    </source>
</evidence>
<dbReference type="PANTHER" id="PTHR15135">
    <property type="entry name" value="STAC"/>
    <property type="match status" value="1"/>
</dbReference>
<dbReference type="Pfam" id="PF00018">
    <property type="entry name" value="SH3_1"/>
    <property type="match status" value="1"/>
</dbReference>
<name>H2YDA6_CIOSA</name>
<dbReference type="InterPro" id="IPR036028">
    <property type="entry name" value="SH3-like_dom_sf"/>
</dbReference>
<comment type="subcellular location">
    <subcellularLocation>
        <location evidence="1">Cell membrane</location>
        <location evidence="1">Sarcolemma</location>
        <topology evidence="1">Peripheral membrane protein</topology>
        <orientation evidence="1">Cytoplasmic side</orientation>
    </subcellularLocation>
    <subcellularLocation>
        <location evidence="2">Cytoplasm</location>
    </subcellularLocation>
</comment>
<dbReference type="PRINTS" id="PR00452">
    <property type="entry name" value="SH3DOMAIN"/>
</dbReference>
<feature type="domain" description="SH3" evidence="13">
    <location>
        <begin position="285"/>
        <end position="344"/>
    </location>
</feature>
<reference evidence="15" key="3">
    <citation type="submission" date="2025-09" db="UniProtKB">
        <authorList>
            <consortium name="Ensembl"/>
        </authorList>
    </citation>
    <scope>IDENTIFICATION</scope>
</reference>
<dbReference type="STRING" id="51511.ENSCSAVP00000003304"/>
<dbReference type="Pfam" id="PF00130">
    <property type="entry name" value="C1_1"/>
    <property type="match status" value="1"/>
</dbReference>
<dbReference type="Gene3D" id="2.30.30.40">
    <property type="entry name" value="SH3 Domains"/>
    <property type="match status" value="1"/>
</dbReference>
<dbReference type="Ensembl" id="ENSCSAVT00000003355.1">
    <property type="protein sequence ID" value="ENSCSAVP00000003304.1"/>
    <property type="gene ID" value="ENSCSAVG00000001969.1"/>
</dbReference>
<evidence type="ECO:0008006" key="17">
    <source>
        <dbReference type="Google" id="ProtNLM"/>
    </source>
</evidence>
<dbReference type="InterPro" id="IPR001452">
    <property type="entry name" value="SH3_domain"/>
</dbReference>
<evidence type="ECO:0000256" key="7">
    <source>
        <dbReference type="ARBA" id="ARBA00022737"/>
    </source>
</evidence>
<keyword evidence="8" id="KW-0863">Zinc-finger</keyword>
<feature type="compositionally biased region" description="Basic and acidic residues" evidence="12">
    <location>
        <begin position="270"/>
        <end position="285"/>
    </location>
</feature>
<dbReference type="InParanoid" id="H2YDA6"/>
<dbReference type="OMA" id="CKISAHL"/>
<keyword evidence="4" id="KW-1003">Cell membrane</keyword>
<dbReference type="PANTHER" id="PTHR15135:SF7">
    <property type="entry name" value="STAC-LIKE, ISOFORM J"/>
    <property type="match status" value="1"/>
</dbReference>
<reference evidence="16" key="1">
    <citation type="submission" date="2003-08" db="EMBL/GenBank/DDBJ databases">
        <authorList>
            <person name="Birren B."/>
            <person name="Nusbaum C."/>
            <person name="Abebe A."/>
            <person name="Abouelleil A."/>
            <person name="Adekoya E."/>
            <person name="Ait-zahra M."/>
            <person name="Allen N."/>
            <person name="Allen T."/>
            <person name="An P."/>
            <person name="Anderson M."/>
            <person name="Anderson S."/>
            <person name="Arachchi H."/>
            <person name="Armbruster J."/>
            <person name="Bachantsang P."/>
            <person name="Baldwin J."/>
            <person name="Barry A."/>
            <person name="Bayul T."/>
            <person name="Blitshsteyn B."/>
            <person name="Bloom T."/>
            <person name="Blye J."/>
            <person name="Boguslavskiy L."/>
            <person name="Borowsky M."/>
            <person name="Boukhgalter B."/>
            <person name="Brunache A."/>
            <person name="Butler J."/>
            <person name="Calixte N."/>
            <person name="Calvo S."/>
            <person name="Camarata J."/>
            <person name="Campo K."/>
            <person name="Chang J."/>
            <person name="Cheshatsang Y."/>
            <person name="Citroen M."/>
            <person name="Collymore A."/>
            <person name="Considine T."/>
            <person name="Cook A."/>
            <person name="Cooke P."/>
            <person name="Corum B."/>
            <person name="Cuomo C."/>
            <person name="David R."/>
            <person name="Dawoe T."/>
            <person name="Degray S."/>
            <person name="Dodge S."/>
            <person name="Dooley K."/>
            <person name="Dorje P."/>
            <person name="Dorjee K."/>
            <person name="Dorris L."/>
            <person name="Duffey N."/>
            <person name="Dupes A."/>
            <person name="Elkins T."/>
            <person name="Engels R."/>
            <person name="Erickson J."/>
            <person name="Farina A."/>
            <person name="Faro S."/>
            <person name="Ferreira P."/>
            <person name="Fischer H."/>
            <person name="Fitzgerald M."/>
            <person name="Foley K."/>
            <person name="Gage D."/>
            <person name="Galagan J."/>
            <person name="Gearin G."/>
            <person name="Gnerre S."/>
            <person name="Gnirke A."/>
            <person name="Goyette A."/>
            <person name="Graham J."/>
            <person name="Grandbois E."/>
            <person name="Gyaltsen K."/>
            <person name="Hafez N."/>
            <person name="Hagopian D."/>
            <person name="Hagos B."/>
            <person name="Hall J."/>
            <person name="Hatcher B."/>
            <person name="Heller A."/>
            <person name="Higgins H."/>
            <person name="Honan T."/>
            <person name="Horn A."/>
            <person name="Houde N."/>
            <person name="Hughes L."/>
            <person name="Hulme W."/>
            <person name="Husby E."/>
            <person name="Iliev I."/>
            <person name="Jaffe D."/>
            <person name="Jones C."/>
            <person name="Kamal M."/>
            <person name="Kamat A."/>
            <person name="Kamvysselis M."/>
            <person name="Karlsson E."/>
            <person name="Kells C."/>
            <person name="Kieu A."/>
            <person name="Kisner P."/>
            <person name="Kodira C."/>
            <person name="Kulbokas E."/>
            <person name="Labutti K."/>
            <person name="Lama D."/>
            <person name="Landers T."/>
            <person name="Leger J."/>
            <person name="Levine S."/>
            <person name="Lewis D."/>
            <person name="Lewis T."/>
            <person name="Lindblad-toh K."/>
            <person name="Liu X."/>
            <person name="Lokyitsang T."/>
            <person name="Lokyitsang Y."/>
            <person name="Lucien O."/>
            <person name="Lui A."/>
            <person name="Ma L.J."/>
            <person name="Mabbitt R."/>
            <person name="Macdonald J."/>
            <person name="Maclean C."/>
            <person name="Major J."/>
            <person name="Manning J."/>
            <person name="Marabella R."/>
            <person name="Maru K."/>
            <person name="Matthews C."/>
            <person name="Mauceli E."/>
            <person name="Mccarthy M."/>
            <person name="Mcdonough S."/>
            <person name="Mcghee T."/>
            <person name="Meldrim J."/>
            <person name="Meneus L."/>
            <person name="Mesirov J."/>
            <person name="Mihalev A."/>
            <person name="Mihova T."/>
            <person name="Mikkelsen T."/>
            <person name="Mlenga V."/>
            <person name="Moru K."/>
            <person name="Mozes J."/>
            <person name="Mulrain L."/>
            <person name="Munson G."/>
            <person name="Naylor J."/>
            <person name="Newes C."/>
            <person name="Nguyen C."/>
            <person name="Nguyen N."/>
            <person name="Nguyen T."/>
            <person name="Nicol R."/>
            <person name="Nielsen C."/>
            <person name="Nizzari M."/>
            <person name="Norbu C."/>
            <person name="Norbu N."/>
            <person name="O'donnell P."/>
            <person name="Okoawo O."/>
            <person name="O'leary S."/>
            <person name="Omotosho B."/>
            <person name="O'neill K."/>
            <person name="Osman S."/>
            <person name="Parker S."/>
            <person name="Perrin D."/>
            <person name="Phunkhang P."/>
            <person name="Piqani B."/>
            <person name="Purcell S."/>
            <person name="Rachupka T."/>
            <person name="Ramasamy U."/>
            <person name="Rameau R."/>
            <person name="Ray V."/>
            <person name="Raymond C."/>
            <person name="Retta R."/>
            <person name="Richardson S."/>
            <person name="Rise C."/>
            <person name="Rodriguez J."/>
            <person name="Rogers J."/>
            <person name="Rogov P."/>
            <person name="Rutman M."/>
            <person name="Schupbach R."/>
            <person name="Seaman C."/>
            <person name="Settipalli S."/>
            <person name="Sharpe T."/>
            <person name="Sheridan J."/>
            <person name="Sherpa N."/>
            <person name="Shi J."/>
            <person name="Smirnov S."/>
            <person name="Smith C."/>
            <person name="Sougnez C."/>
            <person name="Spencer B."/>
            <person name="Stalker J."/>
            <person name="Stange-thomann N."/>
            <person name="Stavropoulos S."/>
            <person name="Stetson K."/>
            <person name="Stone C."/>
            <person name="Stone S."/>
            <person name="Stubbs M."/>
            <person name="Talamas J."/>
            <person name="Tchuinga P."/>
            <person name="Tenzing P."/>
            <person name="Tesfaye S."/>
            <person name="Theodore J."/>
            <person name="Thoulutsang Y."/>
            <person name="Topham K."/>
            <person name="Towey S."/>
            <person name="Tsamla T."/>
            <person name="Tsomo N."/>
            <person name="Vallee D."/>
            <person name="Vassiliev H."/>
            <person name="Venkataraman V."/>
            <person name="Vinson J."/>
            <person name="Vo A."/>
            <person name="Wade C."/>
            <person name="Wang S."/>
            <person name="Wangchuk T."/>
            <person name="Wangdi T."/>
            <person name="Whittaker C."/>
            <person name="Wilkinson J."/>
            <person name="Wu Y."/>
            <person name="Wyman D."/>
            <person name="Yadav S."/>
            <person name="Yang S."/>
            <person name="Yang X."/>
            <person name="Yeager S."/>
            <person name="Yee E."/>
            <person name="Young G."/>
            <person name="Zainoun J."/>
            <person name="Zembeck L."/>
            <person name="Zimmer A."/>
            <person name="Zody M."/>
            <person name="Lander E."/>
        </authorList>
    </citation>
    <scope>NUCLEOTIDE SEQUENCE [LARGE SCALE GENOMIC DNA]</scope>
</reference>
<keyword evidence="9" id="KW-0862">Zinc</keyword>
<dbReference type="Gene3D" id="3.30.60.20">
    <property type="match status" value="1"/>
</dbReference>
<dbReference type="GO" id="GO:0005737">
    <property type="term" value="C:cytoplasm"/>
    <property type="evidence" value="ECO:0007669"/>
    <property type="project" value="UniProtKB-SubCell"/>
</dbReference>
<dbReference type="GO" id="GO:0042383">
    <property type="term" value="C:sarcolemma"/>
    <property type="evidence" value="ECO:0007669"/>
    <property type="project" value="UniProtKB-SubCell"/>
</dbReference>